<evidence type="ECO:0000256" key="3">
    <source>
        <dbReference type="ARBA" id="ARBA00023125"/>
    </source>
</evidence>
<dbReference type="Pfam" id="PF01420">
    <property type="entry name" value="Methylase_S"/>
    <property type="match status" value="2"/>
</dbReference>
<evidence type="ECO:0000313" key="7">
    <source>
        <dbReference type="Proteomes" id="UP001284033"/>
    </source>
</evidence>
<dbReference type="AlphaFoldDB" id="A0AAP6LMI7"/>
<dbReference type="Proteomes" id="UP001284033">
    <property type="component" value="Unassembled WGS sequence"/>
</dbReference>
<keyword evidence="6" id="KW-0255">Endonuclease</keyword>
<evidence type="ECO:0000313" key="6">
    <source>
        <dbReference type="EMBL" id="MDY3513061.1"/>
    </source>
</evidence>
<dbReference type="EC" id="3.1.21.-" evidence="6"/>
<name>A0AAP6LMI7_RIEAN</name>
<dbReference type="GO" id="GO:0016787">
    <property type="term" value="F:hydrolase activity"/>
    <property type="evidence" value="ECO:0007669"/>
    <property type="project" value="UniProtKB-KW"/>
</dbReference>
<dbReference type="EMBL" id="JAQZHK010000005">
    <property type="protein sequence ID" value="MDY3513061.1"/>
    <property type="molecule type" value="Genomic_DNA"/>
</dbReference>
<dbReference type="RefSeq" id="WP_154469364.1">
    <property type="nucleotide sequence ID" value="NZ_CP110126.1"/>
</dbReference>
<dbReference type="InterPro" id="IPR000055">
    <property type="entry name" value="Restrct_endonuc_typeI_TRD"/>
</dbReference>
<organism evidence="6 7">
    <name type="scientific">Riemerella anatipestifer</name>
    <name type="common">Moraxella anatipestifer</name>
    <dbReference type="NCBI Taxonomy" id="34085"/>
    <lineage>
        <taxon>Bacteria</taxon>
        <taxon>Pseudomonadati</taxon>
        <taxon>Bacteroidota</taxon>
        <taxon>Flavobacteriia</taxon>
        <taxon>Flavobacteriales</taxon>
        <taxon>Weeksellaceae</taxon>
        <taxon>Riemerella</taxon>
    </lineage>
</organism>
<dbReference type="InterPro" id="IPR044946">
    <property type="entry name" value="Restrct_endonuc_typeI_TRD_sf"/>
</dbReference>
<dbReference type="GO" id="GO:0004519">
    <property type="term" value="F:endonuclease activity"/>
    <property type="evidence" value="ECO:0007669"/>
    <property type="project" value="UniProtKB-KW"/>
</dbReference>
<feature type="domain" description="Type I restriction modification DNA specificity" evidence="5">
    <location>
        <begin position="196"/>
        <end position="374"/>
    </location>
</feature>
<dbReference type="GO" id="GO:0003677">
    <property type="term" value="F:DNA binding"/>
    <property type="evidence" value="ECO:0007669"/>
    <property type="project" value="UniProtKB-KW"/>
</dbReference>
<dbReference type="GO" id="GO:0009307">
    <property type="term" value="P:DNA restriction-modification system"/>
    <property type="evidence" value="ECO:0007669"/>
    <property type="project" value="UniProtKB-KW"/>
</dbReference>
<sequence length="389" mass="44150">MKRVKISEVCIISNGYAFKSSKYVNDEGARIIRITNVQKGKIEDNDPKLYPFEELEKLDSYKIFEGDILMSLTGNVGRVGKFPKKLLPAYINQRVCRVMPKNDSLDVNYLFHYLNSSIFENEAINNSAGAAQLNLSSKWLANHEIPLPPLEEQQAIAEKLDQAQKIIDLNEAEVARYDKLAQALFIDMFGDPVQNPKGWEVKKLGEVCTNILGGGTPSKSKPEFYIGDIPWVTPKDMKTKFIRNSIDHINKLAIENSSAKLIPVDSILMVIRSGILKHTLPVAINKVSVTINQDMKAFLPNDKITNTLFMLYFFKVCSYFLLGKVRAVTADNIEFNQIKNLNYILPPITLQNEFAKRIEQIEILKNQAQQELEQSKNLFQSLLQESFKG</sequence>
<gene>
    <name evidence="6" type="ORF">PG303_07535</name>
</gene>
<dbReference type="CDD" id="cd17278">
    <property type="entry name" value="RMtype1_S_LdeBORF1052P-TRD2-CR2"/>
    <property type="match status" value="1"/>
</dbReference>
<feature type="coiled-coil region" evidence="4">
    <location>
        <begin position="351"/>
        <end position="385"/>
    </location>
</feature>
<dbReference type="Gene3D" id="3.90.220.20">
    <property type="entry name" value="DNA methylase specificity domains"/>
    <property type="match status" value="2"/>
</dbReference>
<dbReference type="PANTHER" id="PTHR30408">
    <property type="entry name" value="TYPE-1 RESTRICTION ENZYME ECOKI SPECIFICITY PROTEIN"/>
    <property type="match status" value="1"/>
</dbReference>
<proteinExistence type="inferred from homology"/>
<evidence type="ECO:0000259" key="5">
    <source>
        <dbReference type="Pfam" id="PF01420"/>
    </source>
</evidence>
<dbReference type="PANTHER" id="PTHR30408:SF12">
    <property type="entry name" value="TYPE I RESTRICTION ENZYME MJAVIII SPECIFICITY SUBUNIT"/>
    <property type="match status" value="1"/>
</dbReference>
<dbReference type="SUPFAM" id="SSF116734">
    <property type="entry name" value="DNA methylase specificity domain"/>
    <property type="match status" value="2"/>
</dbReference>
<reference evidence="6" key="1">
    <citation type="submission" date="2023-01" db="EMBL/GenBank/DDBJ databases">
        <title>Genome-based studies on antimicrobial resistance profiles of Riemerella anatipestifer in China, 1994 to 2021.</title>
        <authorList>
            <person name="Yang Z."/>
            <person name="Zhu D."/>
        </authorList>
    </citation>
    <scope>NUCLEOTIDE SEQUENCE</scope>
    <source>
        <strain evidence="6">RCAD1218</strain>
    </source>
</reference>
<keyword evidence="6" id="KW-0540">Nuclease</keyword>
<accession>A0AAP6LMI7</accession>
<dbReference type="CDD" id="cd17249">
    <property type="entry name" value="RMtype1_S_EcoR124I-TRD2-CR2_like"/>
    <property type="match status" value="1"/>
</dbReference>
<evidence type="ECO:0000256" key="2">
    <source>
        <dbReference type="ARBA" id="ARBA00022747"/>
    </source>
</evidence>
<feature type="domain" description="Type I restriction modification DNA specificity" evidence="5">
    <location>
        <begin position="2"/>
        <end position="172"/>
    </location>
</feature>
<keyword evidence="6" id="KW-0378">Hydrolase</keyword>
<comment type="similarity">
    <text evidence="1">Belongs to the type-I restriction system S methylase family.</text>
</comment>
<evidence type="ECO:0000256" key="1">
    <source>
        <dbReference type="ARBA" id="ARBA00010923"/>
    </source>
</evidence>
<keyword evidence="3" id="KW-0238">DNA-binding</keyword>
<keyword evidence="4" id="KW-0175">Coiled coil</keyword>
<comment type="caution">
    <text evidence="6">The sequence shown here is derived from an EMBL/GenBank/DDBJ whole genome shotgun (WGS) entry which is preliminary data.</text>
</comment>
<evidence type="ECO:0000256" key="4">
    <source>
        <dbReference type="SAM" id="Coils"/>
    </source>
</evidence>
<protein>
    <submittedName>
        <fullName evidence="6">Restriction endonuclease subunit S</fullName>
        <ecNumber evidence="6">3.1.21.-</ecNumber>
    </submittedName>
</protein>
<dbReference type="InterPro" id="IPR052021">
    <property type="entry name" value="Type-I_RS_S_subunit"/>
</dbReference>
<keyword evidence="2" id="KW-0680">Restriction system</keyword>